<gene>
    <name evidence="5" type="ORF">SIID45300_00164</name>
</gene>
<dbReference type="PRINTS" id="PR00455">
    <property type="entry name" value="HTHTETR"/>
</dbReference>
<sequence length="212" mass="23287">MTLPERPPAPRGRPRDPDRPRRILEAAAEQFCRLGYERTSMNAVAAASGISKVTIYRYFPTKQALFEAVVDQHIEAMFAAMPPGSLDPLHPEIALQHIAEQFVNLIELDSVLASFRLMMAAAGQQSNACQAFFDHGPLQLVHQVSAYMTAAAEAGTLAIHDPFLAANQFLALFHGLEHIQAQLDLGRCTPEANQTRIQANVALFLRACRPDG</sequence>
<evidence type="ECO:0000256" key="1">
    <source>
        <dbReference type="ARBA" id="ARBA00023125"/>
    </source>
</evidence>
<evidence type="ECO:0000313" key="5">
    <source>
        <dbReference type="EMBL" id="GAB0055866.1"/>
    </source>
</evidence>
<protein>
    <recommendedName>
        <fullName evidence="4">HTH tetR-type domain-containing protein</fullName>
    </recommendedName>
</protein>
<evidence type="ECO:0000256" key="2">
    <source>
        <dbReference type="PROSITE-ProRule" id="PRU00335"/>
    </source>
</evidence>
<proteinExistence type="predicted"/>
<dbReference type="Pfam" id="PF14246">
    <property type="entry name" value="TetR_C_7"/>
    <property type="match status" value="1"/>
</dbReference>
<name>A0ABQ0C4S1_9PROT</name>
<dbReference type="PANTHER" id="PTHR30055:SF146">
    <property type="entry name" value="HTH-TYPE TRANSCRIPTIONAL DUAL REGULATOR CECR"/>
    <property type="match status" value="1"/>
</dbReference>
<dbReference type="Proteomes" id="UP001628193">
    <property type="component" value="Unassembled WGS sequence"/>
</dbReference>
<dbReference type="Gene3D" id="1.10.357.10">
    <property type="entry name" value="Tetracycline Repressor, domain 2"/>
    <property type="match status" value="1"/>
</dbReference>
<organism evidence="5 6">
    <name type="scientific">Candidatus Magnetaquiglobus chichijimensis</name>
    <dbReference type="NCBI Taxonomy" id="3141448"/>
    <lineage>
        <taxon>Bacteria</taxon>
        <taxon>Pseudomonadati</taxon>
        <taxon>Pseudomonadota</taxon>
        <taxon>Magnetococcia</taxon>
        <taxon>Magnetococcales</taxon>
        <taxon>Candidatus Magnetaquicoccaceae</taxon>
        <taxon>Candidatus Magnetaquiglobus</taxon>
    </lineage>
</organism>
<evidence type="ECO:0000256" key="3">
    <source>
        <dbReference type="SAM" id="MobiDB-lite"/>
    </source>
</evidence>
<reference evidence="5 6" key="1">
    <citation type="submission" date="2024-05" db="EMBL/GenBank/DDBJ databases">
        <authorList>
            <consortium name="Candidatus Magnetaquicoccaceae bacterium FCR-1 genome sequencing consortium"/>
            <person name="Shimoshige H."/>
            <person name="Shimamura S."/>
            <person name="Taoka A."/>
            <person name="Kobayashi H."/>
            <person name="Maekawa T."/>
        </authorList>
    </citation>
    <scope>NUCLEOTIDE SEQUENCE [LARGE SCALE GENOMIC DNA]</scope>
    <source>
        <strain evidence="5 6">FCR-1</strain>
    </source>
</reference>
<dbReference type="SUPFAM" id="SSF46689">
    <property type="entry name" value="Homeodomain-like"/>
    <property type="match status" value="1"/>
</dbReference>
<feature type="domain" description="HTH tetR-type" evidence="4">
    <location>
        <begin position="17"/>
        <end position="77"/>
    </location>
</feature>
<feature type="region of interest" description="Disordered" evidence="3">
    <location>
        <begin position="1"/>
        <end position="20"/>
    </location>
</feature>
<dbReference type="InterPro" id="IPR009057">
    <property type="entry name" value="Homeodomain-like_sf"/>
</dbReference>
<dbReference type="PROSITE" id="PS50977">
    <property type="entry name" value="HTH_TETR_2"/>
    <property type="match status" value="1"/>
</dbReference>
<evidence type="ECO:0000313" key="6">
    <source>
        <dbReference type="Proteomes" id="UP001628193"/>
    </source>
</evidence>
<dbReference type="Pfam" id="PF00440">
    <property type="entry name" value="TetR_N"/>
    <property type="match status" value="1"/>
</dbReference>
<dbReference type="PANTHER" id="PTHR30055">
    <property type="entry name" value="HTH-TYPE TRANSCRIPTIONAL REGULATOR RUTR"/>
    <property type="match status" value="1"/>
</dbReference>
<reference evidence="5 6" key="2">
    <citation type="submission" date="2024-09" db="EMBL/GenBank/DDBJ databases">
        <title>Draft genome sequence of Candidatus Magnetaquicoccaceae bacterium FCR-1.</title>
        <authorList>
            <person name="Shimoshige H."/>
            <person name="Shimamura S."/>
            <person name="Taoka A."/>
            <person name="Kobayashi H."/>
            <person name="Maekawa T."/>
        </authorList>
    </citation>
    <scope>NUCLEOTIDE SEQUENCE [LARGE SCALE GENOMIC DNA]</scope>
    <source>
        <strain evidence="5 6">FCR-1</strain>
    </source>
</reference>
<dbReference type="InterPro" id="IPR039536">
    <property type="entry name" value="TetR_C_Proteobacteria"/>
</dbReference>
<feature type="compositionally biased region" description="Pro residues" evidence="3">
    <location>
        <begin position="1"/>
        <end position="11"/>
    </location>
</feature>
<comment type="caution">
    <text evidence="5">The sequence shown here is derived from an EMBL/GenBank/DDBJ whole genome shotgun (WGS) entry which is preliminary data.</text>
</comment>
<dbReference type="RefSeq" id="WP_420903579.1">
    <property type="nucleotide sequence ID" value="NZ_BAAFGK010000001.1"/>
</dbReference>
<dbReference type="EMBL" id="BAAFGK010000001">
    <property type="protein sequence ID" value="GAB0055866.1"/>
    <property type="molecule type" value="Genomic_DNA"/>
</dbReference>
<accession>A0ABQ0C4S1</accession>
<feature type="DNA-binding region" description="H-T-H motif" evidence="2">
    <location>
        <begin position="40"/>
        <end position="59"/>
    </location>
</feature>
<keyword evidence="6" id="KW-1185">Reference proteome</keyword>
<dbReference type="InterPro" id="IPR001647">
    <property type="entry name" value="HTH_TetR"/>
</dbReference>
<keyword evidence="1 2" id="KW-0238">DNA-binding</keyword>
<evidence type="ECO:0000259" key="4">
    <source>
        <dbReference type="PROSITE" id="PS50977"/>
    </source>
</evidence>
<dbReference type="InterPro" id="IPR050109">
    <property type="entry name" value="HTH-type_TetR-like_transc_reg"/>
</dbReference>